<reference evidence="1 2" key="1">
    <citation type="journal article" date="2018" name="Front. Plant Sci.">
        <title>Red Clover (Trifolium pratense) and Zigzag Clover (T. medium) - A Picture of Genomic Similarities and Differences.</title>
        <authorList>
            <person name="Dluhosova J."/>
            <person name="Istvanek J."/>
            <person name="Nedelnik J."/>
            <person name="Repkova J."/>
        </authorList>
    </citation>
    <scope>NUCLEOTIDE SEQUENCE [LARGE SCALE GENOMIC DNA]</scope>
    <source>
        <strain evidence="2">cv. 10/8</strain>
        <tissue evidence="1">Leaf</tissue>
    </source>
</reference>
<proteinExistence type="predicted"/>
<feature type="non-terminal residue" evidence="1">
    <location>
        <position position="1"/>
    </location>
</feature>
<name>A0A392PIV8_9FABA</name>
<sequence length="73" mass="7906">TEPEAVHWILYNGPHVGVVLSGNGTVVLPQGGHSVTGSTCVAHDSRSSDDAIRMRRLVVSIVIVCGNYENQYW</sequence>
<keyword evidence="2" id="KW-1185">Reference proteome</keyword>
<dbReference type="AlphaFoldDB" id="A0A392PIV8"/>
<comment type="caution">
    <text evidence="1">The sequence shown here is derived from an EMBL/GenBank/DDBJ whole genome shotgun (WGS) entry which is preliminary data.</text>
</comment>
<organism evidence="1 2">
    <name type="scientific">Trifolium medium</name>
    <dbReference type="NCBI Taxonomy" id="97028"/>
    <lineage>
        <taxon>Eukaryota</taxon>
        <taxon>Viridiplantae</taxon>
        <taxon>Streptophyta</taxon>
        <taxon>Embryophyta</taxon>
        <taxon>Tracheophyta</taxon>
        <taxon>Spermatophyta</taxon>
        <taxon>Magnoliopsida</taxon>
        <taxon>eudicotyledons</taxon>
        <taxon>Gunneridae</taxon>
        <taxon>Pentapetalae</taxon>
        <taxon>rosids</taxon>
        <taxon>fabids</taxon>
        <taxon>Fabales</taxon>
        <taxon>Fabaceae</taxon>
        <taxon>Papilionoideae</taxon>
        <taxon>50 kb inversion clade</taxon>
        <taxon>NPAAA clade</taxon>
        <taxon>Hologalegina</taxon>
        <taxon>IRL clade</taxon>
        <taxon>Trifolieae</taxon>
        <taxon>Trifolium</taxon>
    </lineage>
</organism>
<dbReference type="EMBL" id="LXQA010080061">
    <property type="protein sequence ID" value="MCI11410.1"/>
    <property type="molecule type" value="Genomic_DNA"/>
</dbReference>
<protein>
    <submittedName>
        <fullName evidence="1">Uncharacterized protein</fullName>
    </submittedName>
</protein>
<evidence type="ECO:0000313" key="2">
    <source>
        <dbReference type="Proteomes" id="UP000265520"/>
    </source>
</evidence>
<dbReference type="Proteomes" id="UP000265520">
    <property type="component" value="Unassembled WGS sequence"/>
</dbReference>
<evidence type="ECO:0000313" key="1">
    <source>
        <dbReference type="EMBL" id="MCI11410.1"/>
    </source>
</evidence>
<accession>A0A392PIV8</accession>